<dbReference type="Proteomes" id="UP000178222">
    <property type="component" value="Unassembled WGS sequence"/>
</dbReference>
<dbReference type="InterPro" id="IPR007813">
    <property type="entry name" value="PilN"/>
</dbReference>
<evidence type="ECO:0008006" key="4">
    <source>
        <dbReference type="Google" id="ProtNLM"/>
    </source>
</evidence>
<name>A0A1G2RTX9_9BACT</name>
<feature type="transmembrane region" description="Helical" evidence="1">
    <location>
        <begin position="21"/>
        <end position="47"/>
    </location>
</feature>
<dbReference type="Pfam" id="PF05137">
    <property type="entry name" value="PilN"/>
    <property type="match status" value="1"/>
</dbReference>
<gene>
    <name evidence="2" type="ORF">A3J30_01155</name>
</gene>
<protein>
    <recommendedName>
        <fullName evidence="4">Fimbrial assembly protein</fullName>
    </recommendedName>
</protein>
<dbReference type="EMBL" id="MHUL01000036">
    <property type="protein sequence ID" value="OHA76306.1"/>
    <property type="molecule type" value="Genomic_DNA"/>
</dbReference>
<comment type="caution">
    <text evidence="2">The sequence shown here is derived from an EMBL/GenBank/DDBJ whole genome shotgun (WGS) entry which is preliminary data.</text>
</comment>
<keyword evidence="1" id="KW-0472">Membrane</keyword>
<reference evidence="2 3" key="1">
    <citation type="journal article" date="2016" name="Nat. Commun.">
        <title>Thousands of microbial genomes shed light on interconnected biogeochemical processes in an aquifer system.</title>
        <authorList>
            <person name="Anantharaman K."/>
            <person name="Brown C.T."/>
            <person name="Hug L.A."/>
            <person name="Sharon I."/>
            <person name="Castelle C.J."/>
            <person name="Probst A.J."/>
            <person name="Thomas B.C."/>
            <person name="Singh A."/>
            <person name="Wilkins M.J."/>
            <person name="Karaoz U."/>
            <person name="Brodie E.L."/>
            <person name="Williams K.H."/>
            <person name="Hubbard S.S."/>
            <person name="Banfield J.F."/>
        </authorList>
    </citation>
    <scope>NUCLEOTIDE SEQUENCE [LARGE SCALE GENOMIC DNA]</scope>
</reference>
<sequence>MINLLPPQHKEELRGGERFRLVLILGILLGVFLVCLALALLSIRVYVWGEINAQQILVEAQRQEGGESDSARIRELNADVAAIMDFYTERVSFADVVARVEGALPENVYLTSLSYAAGSPKAKVSLKGFAPLTEDLVAFRANLERDPTFENFSFPQSNWIRAADIDFSFDFEL</sequence>
<dbReference type="AlphaFoldDB" id="A0A1G2RTX9"/>
<organism evidence="2 3">
    <name type="scientific">Candidatus Wildermuthbacteria bacterium RIFCSPLOWO2_02_FULL_47_9c</name>
    <dbReference type="NCBI Taxonomy" id="1802466"/>
    <lineage>
        <taxon>Bacteria</taxon>
        <taxon>Candidatus Wildermuthiibacteriota</taxon>
    </lineage>
</organism>
<keyword evidence="1" id="KW-1133">Transmembrane helix</keyword>
<accession>A0A1G2RTX9</accession>
<evidence type="ECO:0000256" key="1">
    <source>
        <dbReference type="SAM" id="Phobius"/>
    </source>
</evidence>
<keyword evidence="1" id="KW-0812">Transmembrane</keyword>
<proteinExistence type="predicted"/>
<evidence type="ECO:0000313" key="2">
    <source>
        <dbReference type="EMBL" id="OHA76306.1"/>
    </source>
</evidence>
<evidence type="ECO:0000313" key="3">
    <source>
        <dbReference type="Proteomes" id="UP000178222"/>
    </source>
</evidence>